<keyword evidence="5" id="KW-1185">Reference proteome</keyword>
<keyword evidence="2" id="KW-0067">ATP-binding</keyword>
<feature type="domain" description="Clp ATPase C-terminal" evidence="3">
    <location>
        <begin position="70"/>
        <end position="143"/>
    </location>
</feature>
<reference evidence="4" key="1">
    <citation type="submission" date="2020-11" db="EMBL/GenBank/DDBJ databases">
        <authorList>
            <consortium name="DOE Joint Genome Institute"/>
            <person name="Ahrendt S."/>
            <person name="Riley R."/>
            <person name="Andreopoulos W."/>
            <person name="Labutti K."/>
            <person name="Pangilinan J."/>
            <person name="Ruiz-Duenas F.J."/>
            <person name="Barrasa J.M."/>
            <person name="Sanchez-Garcia M."/>
            <person name="Camarero S."/>
            <person name="Miyauchi S."/>
            <person name="Serrano A."/>
            <person name="Linde D."/>
            <person name="Babiker R."/>
            <person name="Drula E."/>
            <person name="Ayuso-Fernandez I."/>
            <person name="Pacheco R."/>
            <person name="Padilla G."/>
            <person name="Ferreira P."/>
            <person name="Barriuso J."/>
            <person name="Kellner H."/>
            <person name="Castanera R."/>
            <person name="Alfaro M."/>
            <person name="Ramirez L."/>
            <person name="Pisabarro A.G."/>
            <person name="Kuo A."/>
            <person name="Tritt A."/>
            <person name="Lipzen A."/>
            <person name="He G."/>
            <person name="Yan M."/>
            <person name="Ng V."/>
            <person name="Cullen D."/>
            <person name="Martin F."/>
            <person name="Rosso M.-N."/>
            <person name="Henrissat B."/>
            <person name="Hibbett D."/>
            <person name="Martinez A.T."/>
            <person name="Grigoriev I.V."/>
        </authorList>
    </citation>
    <scope>NUCLEOTIDE SEQUENCE</scope>
    <source>
        <strain evidence="4">AH 40177</strain>
    </source>
</reference>
<dbReference type="InterPro" id="IPR019489">
    <property type="entry name" value="Clp_ATPase_C"/>
</dbReference>
<dbReference type="Gene3D" id="1.10.8.60">
    <property type="match status" value="1"/>
</dbReference>
<dbReference type="Pfam" id="PF10431">
    <property type="entry name" value="ClpB_D2-small"/>
    <property type="match status" value="1"/>
</dbReference>
<evidence type="ECO:0000313" key="4">
    <source>
        <dbReference type="EMBL" id="KAF9062593.1"/>
    </source>
</evidence>
<dbReference type="GO" id="GO:0034605">
    <property type="term" value="P:cellular response to heat"/>
    <property type="evidence" value="ECO:0007669"/>
    <property type="project" value="TreeGrafter"/>
</dbReference>
<comment type="caution">
    <text evidence="4">The sequence shown here is derived from an EMBL/GenBank/DDBJ whole genome shotgun (WGS) entry which is preliminary data.</text>
</comment>
<keyword evidence="1" id="KW-0547">Nucleotide-binding</keyword>
<dbReference type="InterPro" id="IPR050130">
    <property type="entry name" value="ClpA_ClpB"/>
</dbReference>
<gene>
    <name evidence="4" type="ORF">BDP27DRAFT_1427729</name>
</gene>
<dbReference type="Proteomes" id="UP000772434">
    <property type="component" value="Unassembled WGS sequence"/>
</dbReference>
<evidence type="ECO:0000259" key="3">
    <source>
        <dbReference type="Pfam" id="PF10431"/>
    </source>
</evidence>
<dbReference type="GO" id="GO:0005739">
    <property type="term" value="C:mitochondrion"/>
    <property type="evidence" value="ECO:0007669"/>
    <property type="project" value="TreeGrafter"/>
</dbReference>
<dbReference type="InterPro" id="IPR027417">
    <property type="entry name" value="P-loop_NTPase"/>
</dbReference>
<dbReference type="OrthoDB" id="18170at2759"/>
<dbReference type="GO" id="GO:0005524">
    <property type="term" value="F:ATP binding"/>
    <property type="evidence" value="ECO:0007669"/>
    <property type="project" value="UniProtKB-KW"/>
</dbReference>
<dbReference type="EMBL" id="JADNRY010000167">
    <property type="protein sequence ID" value="KAF9062593.1"/>
    <property type="molecule type" value="Genomic_DNA"/>
</dbReference>
<protein>
    <recommendedName>
        <fullName evidence="3">Clp ATPase C-terminal domain-containing protein</fullName>
    </recommendedName>
</protein>
<accession>A0A9P5PFS3</accession>
<evidence type="ECO:0000313" key="5">
    <source>
        <dbReference type="Proteomes" id="UP000772434"/>
    </source>
</evidence>
<sequence length="172" mass="19545">MTSNLGSEEIRAAAPKLHKLIAVTEDRHKQYLKGIGQFTKQLYPVLKASFKRDEFLGRINQTVIFLPFNNQEIGQIVQIELKKWKQRAEEQHAIRLSWSPKGKLLVQGYDVNYGARSVMNEVQTLAVQLLAEAQIRGDIQDNWSVCLFINDAGNIDIAKEDPLEDVITSLEP</sequence>
<organism evidence="4 5">
    <name type="scientific">Rhodocollybia butyracea</name>
    <dbReference type="NCBI Taxonomy" id="206335"/>
    <lineage>
        <taxon>Eukaryota</taxon>
        <taxon>Fungi</taxon>
        <taxon>Dikarya</taxon>
        <taxon>Basidiomycota</taxon>
        <taxon>Agaricomycotina</taxon>
        <taxon>Agaricomycetes</taxon>
        <taxon>Agaricomycetidae</taxon>
        <taxon>Agaricales</taxon>
        <taxon>Marasmiineae</taxon>
        <taxon>Omphalotaceae</taxon>
        <taxon>Rhodocollybia</taxon>
    </lineage>
</organism>
<proteinExistence type="predicted"/>
<dbReference type="GO" id="GO:0016887">
    <property type="term" value="F:ATP hydrolysis activity"/>
    <property type="evidence" value="ECO:0007669"/>
    <property type="project" value="TreeGrafter"/>
</dbReference>
<dbReference type="AlphaFoldDB" id="A0A9P5PFS3"/>
<dbReference type="PANTHER" id="PTHR11638:SF93">
    <property type="entry name" value="MITOCHONDRIAL DISAGGREGASE"/>
    <property type="match status" value="1"/>
</dbReference>
<dbReference type="PANTHER" id="PTHR11638">
    <property type="entry name" value="ATP-DEPENDENT CLP PROTEASE"/>
    <property type="match status" value="1"/>
</dbReference>
<name>A0A9P5PFS3_9AGAR</name>
<evidence type="ECO:0000256" key="2">
    <source>
        <dbReference type="ARBA" id="ARBA00022840"/>
    </source>
</evidence>
<evidence type="ECO:0000256" key="1">
    <source>
        <dbReference type="ARBA" id="ARBA00022741"/>
    </source>
</evidence>
<dbReference type="SUPFAM" id="SSF52540">
    <property type="entry name" value="P-loop containing nucleoside triphosphate hydrolases"/>
    <property type="match status" value="1"/>
</dbReference>